<evidence type="ECO:0000313" key="2">
    <source>
        <dbReference type="EMBL" id="APW42079.1"/>
    </source>
</evidence>
<protein>
    <recommendedName>
        <fullName evidence="1">YdhG-like domain-containing protein</fullName>
    </recommendedName>
</protein>
<sequence>MTPFSNPEVQARFNAYPPGPRKRLLALRELVFRVAAATPGVGEIAESLKWGEPSYTTSNKAGSPFRMDWKEKSPDQVAMYFNCQTDLVEIFRTLFPQDFRFEGNRALVLALSSKAPEEELAFCIAAALIYRLKKREGKRAGIYREIGL</sequence>
<dbReference type="SUPFAM" id="SSF159888">
    <property type="entry name" value="YdhG-like"/>
    <property type="match status" value="1"/>
</dbReference>
<dbReference type="STRING" id="1484693.RS694_05720"/>
<evidence type="ECO:0000259" key="1">
    <source>
        <dbReference type="Pfam" id="PF08818"/>
    </source>
</evidence>
<dbReference type="Pfam" id="PF08818">
    <property type="entry name" value="DUF1801"/>
    <property type="match status" value="1"/>
</dbReference>
<keyword evidence="3" id="KW-1185">Reference proteome</keyword>
<gene>
    <name evidence="2" type="ORF">RS694_05720</name>
</gene>
<name>A0A1P8K7V0_9BURK</name>
<dbReference type="InterPro" id="IPR014922">
    <property type="entry name" value="YdhG-like"/>
</dbReference>
<reference evidence="2 3" key="1">
    <citation type="submission" date="2017-01" db="EMBL/GenBank/DDBJ databases">
        <authorList>
            <person name="Mah S.A."/>
            <person name="Swanson W.J."/>
            <person name="Moy G.W."/>
            <person name="Vacquier V.D."/>
        </authorList>
    </citation>
    <scope>NUCLEOTIDE SEQUENCE [LARGE SCALE GENOMIC DNA]</scope>
    <source>
        <strain evidence="2 3">DSM 22694</strain>
    </source>
</reference>
<dbReference type="eggNOG" id="COG5646">
    <property type="taxonomic scope" value="Bacteria"/>
</dbReference>
<accession>A0A1P8K7V0</accession>
<dbReference type="Proteomes" id="UP000186110">
    <property type="component" value="Chromosome"/>
</dbReference>
<feature type="domain" description="YdhG-like" evidence="1">
    <location>
        <begin position="21"/>
        <end position="128"/>
    </location>
</feature>
<dbReference type="AlphaFoldDB" id="A0A1P8K7V0"/>
<dbReference type="EMBL" id="CP019239">
    <property type="protein sequence ID" value="APW42079.1"/>
    <property type="molecule type" value="Genomic_DNA"/>
</dbReference>
<dbReference type="KEGG" id="rsb:RS694_05720"/>
<dbReference type="RefSeq" id="WP_029706052.1">
    <property type="nucleotide sequence ID" value="NZ_CP019239.1"/>
</dbReference>
<proteinExistence type="predicted"/>
<evidence type="ECO:0000313" key="3">
    <source>
        <dbReference type="Proteomes" id="UP000186110"/>
    </source>
</evidence>
<organism evidence="2 3">
    <name type="scientific">Rhodoferax saidenbachensis</name>
    <dbReference type="NCBI Taxonomy" id="1484693"/>
    <lineage>
        <taxon>Bacteria</taxon>
        <taxon>Pseudomonadati</taxon>
        <taxon>Pseudomonadota</taxon>
        <taxon>Betaproteobacteria</taxon>
        <taxon>Burkholderiales</taxon>
        <taxon>Comamonadaceae</taxon>
        <taxon>Rhodoferax</taxon>
    </lineage>
</organism>